<accession>A0A1T5KZ73</accession>
<dbReference type="PANTHER" id="PTHR44591">
    <property type="entry name" value="STRESS RESPONSE REGULATOR PROTEIN 1"/>
    <property type="match status" value="1"/>
</dbReference>
<feature type="domain" description="Response regulatory" evidence="7">
    <location>
        <begin position="3"/>
        <end position="119"/>
    </location>
</feature>
<dbReference type="FunFam" id="3.40.50.2300:FF:000001">
    <property type="entry name" value="DNA-binding response regulator PhoB"/>
    <property type="match status" value="1"/>
</dbReference>
<evidence type="ECO:0000256" key="3">
    <source>
        <dbReference type="ARBA" id="ARBA00023015"/>
    </source>
</evidence>
<name>A0A1T5KZ73_9MICO</name>
<dbReference type="GO" id="GO:0003677">
    <property type="term" value="F:DNA binding"/>
    <property type="evidence" value="ECO:0007669"/>
    <property type="project" value="UniProtKB-KW"/>
</dbReference>
<dbReference type="Pfam" id="PF00072">
    <property type="entry name" value="Response_reg"/>
    <property type="match status" value="1"/>
</dbReference>
<organism evidence="8 9">
    <name type="scientific">Okibacterium fritillariae</name>
    <dbReference type="NCBI Taxonomy" id="123320"/>
    <lineage>
        <taxon>Bacteria</taxon>
        <taxon>Bacillati</taxon>
        <taxon>Actinomycetota</taxon>
        <taxon>Actinomycetes</taxon>
        <taxon>Micrococcales</taxon>
        <taxon>Microbacteriaceae</taxon>
        <taxon>Okibacterium</taxon>
    </lineage>
</organism>
<keyword evidence="9" id="KW-1185">Reference proteome</keyword>
<dbReference type="OrthoDB" id="3197131at2"/>
<protein>
    <submittedName>
        <fullName evidence="8">Response regulator receiver protein</fullName>
    </submittedName>
</protein>
<dbReference type="STRING" id="123320.SAMN06309945_2636"/>
<keyword evidence="3" id="KW-0805">Transcription regulation</keyword>
<dbReference type="GO" id="GO:0000160">
    <property type="term" value="P:phosphorelay signal transduction system"/>
    <property type="evidence" value="ECO:0007669"/>
    <property type="project" value="UniProtKB-KW"/>
</dbReference>
<keyword evidence="2" id="KW-0902">Two-component regulatory system</keyword>
<dbReference type="Proteomes" id="UP000190857">
    <property type="component" value="Unassembled WGS sequence"/>
</dbReference>
<evidence type="ECO:0000256" key="2">
    <source>
        <dbReference type="ARBA" id="ARBA00023012"/>
    </source>
</evidence>
<reference evidence="8 9" key="1">
    <citation type="submission" date="2017-02" db="EMBL/GenBank/DDBJ databases">
        <authorList>
            <person name="Peterson S.W."/>
        </authorList>
    </citation>
    <scope>NUCLEOTIDE SEQUENCE [LARGE SCALE GENOMIC DNA]</scope>
    <source>
        <strain evidence="8 9">VKM Ac-2059</strain>
    </source>
</reference>
<dbReference type="InterPro" id="IPR050595">
    <property type="entry name" value="Bact_response_regulator"/>
</dbReference>
<evidence type="ECO:0000256" key="5">
    <source>
        <dbReference type="ARBA" id="ARBA00023163"/>
    </source>
</evidence>
<dbReference type="SUPFAM" id="SSF52172">
    <property type="entry name" value="CheY-like"/>
    <property type="match status" value="1"/>
</dbReference>
<dbReference type="PANTHER" id="PTHR44591:SF3">
    <property type="entry name" value="RESPONSE REGULATORY DOMAIN-CONTAINING PROTEIN"/>
    <property type="match status" value="1"/>
</dbReference>
<evidence type="ECO:0000256" key="6">
    <source>
        <dbReference type="PROSITE-ProRule" id="PRU00169"/>
    </source>
</evidence>
<feature type="modified residue" description="4-aspartylphosphate" evidence="6">
    <location>
        <position position="52"/>
    </location>
</feature>
<dbReference type="AlphaFoldDB" id="A0A1T5KZ73"/>
<keyword evidence="4" id="KW-0238">DNA-binding</keyword>
<dbReference type="RefSeq" id="WP_079728663.1">
    <property type="nucleotide sequence ID" value="NZ_FUZP01000003.1"/>
</dbReference>
<evidence type="ECO:0000256" key="4">
    <source>
        <dbReference type="ARBA" id="ARBA00023125"/>
    </source>
</evidence>
<gene>
    <name evidence="8" type="ORF">SAMN06309945_2636</name>
</gene>
<sequence>MANVLIVEDDRDLATLLSIRLKKAGHDVSREADGASGLAAVTAIHPDVVIVDWMMPGLSGIDVCTAIRNDPALERTPVLMLTAKTSPADAEVAFGAGVDAFLSKPCSTAELLQRVNAVLESRRAS</sequence>
<dbReference type="PROSITE" id="PS50110">
    <property type="entry name" value="RESPONSE_REGULATORY"/>
    <property type="match status" value="1"/>
</dbReference>
<dbReference type="EMBL" id="FUZP01000003">
    <property type="protein sequence ID" value="SKC68478.1"/>
    <property type="molecule type" value="Genomic_DNA"/>
</dbReference>
<dbReference type="InterPro" id="IPR011006">
    <property type="entry name" value="CheY-like_superfamily"/>
</dbReference>
<evidence type="ECO:0000313" key="8">
    <source>
        <dbReference type="EMBL" id="SKC68478.1"/>
    </source>
</evidence>
<keyword evidence="1 6" id="KW-0597">Phosphoprotein</keyword>
<proteinExistence type="predicted"/>
<dbReference type="SMART" id="SM00448">
    <property type="entry name" value="REC"/>
    <property type="match status" value="1"/>
</dbReference>
<dbReference type="InterPro" id="IPR001789">
    <property type="entry name" value="Sig_transdc_resp-reg_receiver"/>
</dbReference>
<evidence type="ECO:0000259" key="7">
    <source>
        <dbReference type="PROSITE" id="PS50110"/>
    </source>
</evidence>
<dbReference type="Gene3D" id="3.40.50.2300">
    <property type="match status" value="1"/>
</dbReference>
<evidence type="ECO:0000313" key="9">
    <source>
        <dbReference type="Proteomes" id="UP000190857"/>
    </source>
</evidence>
<keyword evidence="5" id="KW-0804">Transcription</keyword>
<dbReference type="CDD" id="cd17574">
    <property type="entry name" value="REC_OmpR"/>
    <property type="match status" value="1"/>
</dbReference>
<evidence type="ECO:0000256" key="1">
    <source>
        <dbReference type="ARBA" id="ARBA00022553"/>
    </source>
</evidence>